<dbReference type="GO" id="GO:0019948">
    <property type="term" value="F:SUMO activating enzyme activity"/>
    <property type="evidence" value="ECO:0007669"/>
    <property type="project" value="TreeGrafter"/>
</dbReference>
<dbReference type="InterPro" id="IPR045886">
    <property type="entry name" value="ThiF/MoeB/HesA"/>
</dbReference>
<evidence type="ECO:0000256" key="1">
    <source>
        <dbReference type="ARBA" id="ARBA00022598"/>
    </source>
</evidence>
<dbReference type="Gene3D" id="1.10.10.2660">
    <property type="entry name" value="Ubiquitin-activating enzyme E1, SCCH domain"/>
    <property type="match status" value="1"/>
</dbReference>
<dbReference type="Gene3D" id="3.40.50.720">
    <property type="entry name" value="NAD(P)-binding Rossmann-like Domain"/>
    <property type="match status" value="1"/>
</dbReference>
<dbReference type="GO" id="GO:0031510">
    <property type="term" value="C:SUMO activating enzyme complex"/>
    <property type="evidence" value="ECO:0007669"/>
    <property type="project" value="TreeGrafter"/>
</dbReference>
<feature type="domain" description="THIF-type NAD/FAD binding fold" evidence="2">
    <location>
        <begin position="1"/>
        <end position="133"/>
    </location>
</feature>
<name>A0A915KUG7_ROMCU</name>
<dbReference type="InterPro" id="IPR035985">
    <property type="entry name" value="Ubiquitin-activating_enz"/>
</dbReference>
<reference evidence="4" key="1">
    <citation type="submission" date="2022-11" db="UniProtKB">
        <authorList>
            <consortium name="WormBaseParasite"/>
        </authorList>
    </citation>
    <scope>IDENTIFICATION</scope>
</reference>
<dbReference type="AlphaFoldDB" id="A0A915KUG7"/>
<dbReference type="SUPFAM" id="SSF69572">
    <property type="entry name" value="Activating enzymes of the ubiquitin-like proteins"/>
    <property type="match status" value="1"/>
</dbReference>
<evidence type="ECO:0000313" key="4">
    <source>
        <dbReference type="WBParaSite" id="nRc.2.0.1.t42571-RA"/>
    </source>
</evidence>
<evidence type="ECO:0000259" key="2">
    <source>
        <dbReference type="Pfam" id="PF00899"/>
    </source>
</evidence>
<dbReference type="PANTHER" id="PTHR10953">
    <property type="entry name" value="UBIQUITIN-ACTIVATING ENZYME E1"/>
    <property type="match status" value="1"/>
</dbReference>
<proteinExistence type="predicted"/>
<keyword evidence="1" id="KW-0436">Ligase</keyword>
<organism evidence="3 4">
    <name type="scientific">Romanomermis culicivorax</name>
    <name type="common">Nematode worm</name>
    <dbReference type="NCBI Taxonomy" id="13658"/>
    <lineage>
        <taxon>Eukaryota</taxon>
        <taxon>Metazoa</taxon>
        <taxon>Ecdysozoa</taxon>
        <taxon>Nematoda</taxon>
        <taxon>Enoplea</taxon>
        <taxon>Dorylaimia</taxon>
        <taxon>Mermithida</taxon>
        <taxon>Mermithoidea</taxon>
        <taxon>Mermithidae</taxon>
        <taxon>Romanomermis</taxon>
    </lineage>
</organism>
<dbReference type="GO" id="GO:0005737">
    <property type="term" value="C:cytoplasm"/>
    <property type="evidence" value="ECO:0007669"/>
    <property type="project" value="TreeGrafter"/>
</dbReference>
<dbReference type="OMA" id="PEASCEY"/>
<accession>A0A915KUG7</accession>
<dbReference type="InterPro" id="IPR042063">
    <property type="entry name" value="Ubi_acti_E1_SCCH"/>
</dbReference>
<dbReference type="WBParaSite" id="nRc.2.0.1.t42571-RA">
    <property type="protein sequence ID" value="nRc.2.0.1.t42571-RA"/>
    <property type="gene ID" value="nRc.2.0.1.g42571"/>
</dbReference>
<dbReference type="Pfam" id="PF00899">
    <property type="entry name" value="ThiF"/>
    <property type="match status" value="1"/>
</dbReference>
<sequence>VDLDTIEFSNLNRQFLFRREHVGKPKAQVASETVKAFGPPDLEVQWHHKNITDPEFDVNFYKQFDFVLNALDNRAARNHVNRLCLATDIYLIESGSAGYLGQTTVIKKGVTECYECQAKAPPKSYPACTIRNTPSEPIHCIVWAKHLFNQLFGEIDPDEDVSPDLNDTEISSKYR</sequence>
<dbReference type="PANTHER" id="PTHR10953:SF5">
    <property type="entry name" value="SUMO-ACTIVATING ENZYME SUBUNIT 2"/>
    <property type="match status" value="1"/>
</dbReference>
<keyword evidence="3" id="KW-1185">Reference proteome</keyword>
<dbReference type="GO" id="GO:0016925">
    <property type="term" value="P:protein sumoylation"/>
    <property type="evidence" value="ECO:0007669"/>
    <property type="project" value="TreeGrafter"/>
</dbReference>
<dbReference type="InterPro" id="IPR000594">
    <property type="entry name" value="ThiF_NAD_FAD-bd"/>
</dbReference>
<protein>
    <submittedName>
        <fullName evidence="4">THIF-type NAD/FAD binding fold domain-containing protein</fullName>
    </submittedName>
</protein>
<dbReference type="Proteomes" id="UP000887565">
    <property type="component" value="Unplaced"/>
</dbReference>
<evidence type="ECO:0000313" key="3">
    <source>
        <dbReference type="Proteomes" id="UP000887565"/>
    </source>
</evidence>